<dbReference type="AlphaFoldDB" id="A3MXS7"/>
<dbReference type="HOGENOM" id="CLU_120796_0_0_2"/>
<keyword evidence="1" id="KW-0862">Zinc</keyword>
<dbReference type="KEGG" id="pcl:Pcal_2029"/>
<dbReference type="EMBL" id="CP000561">
    <property type="protein sequence ID" value="ABO09444.1"/>
    <property type="molecule type" value="Genomic_DNA"/>
</dbReference>
<dbReference type="GO" id="GO:0008270">
    <property type="term" value="F:zinc ion binding"/>
    <property type="evidence" value="ECO:0007669"/>
    <property type="project" value="UniProtKB-KW"/>
</dbReference>
<gene>
    <name evidence="3" type="ordered locus">Pcal_2029</name>
</gene>
<dbReference type="OrthoDB" id="26690at2157"/>
<dbReference type="STRING" id="410359.Pcal_2029"/>
<dbReference type="InterPro" id="IPR007527">
    <property type="entry name" value="Znf_SWIM"/>
</dbReference>
<dbReference type="GeneID" id="4908659"/>
<dbReference type="eggNOG" id="arCOG05500">
    <property type="taxonomic scope" value="Archaea"/>
</dbReference>
<evidence type="ECO:0000313" key="3">
    <source>
        <dbReference type="EMBL" id="ABO09444.1"/>
    </source>
</evidence>
<feature type="domain" description="SWIM-type" evidence="2">
    <location>
        <begin position="74"/>
        <end position="114"/>
    </location>
</feature>
<protein>
    <submittedName>
        <fullName evidence="3">Zinc finger, SWIM domain protein</fullName>
    </submittedName>
</protein>
<evidence type="ECO:0000256" key="1">
    <source>
        <dbReference type="PROSITE-ProRule" id="PRU00325"/>
    </source>
</evidence>
<name>A3MXS7_PYRCJ</name>
<dbReference type="Proteomes" id="UP000001431">
    <property type="component" value="Chromosome"/>
</dbReference>
<dbReference type="RefSeq" id="WP_011850702.1">
    <property type="nucleotide sequence ID" value="NC_009073.1"/>
</dbReference>
<evidence type="ECO:0000313" key="4">
    <source>
        <dbReference type="Proteomes" id="UP000001431"/>
    </source>
</evidence>
<sequence>MPRNRRIGYTTGKNRRPNGDPLRIALDRLRRDFPGKSRSWVKRALFRLPHVREVREGLYVVEGVRELGDWKPLYQVWWSAREGRWECTCYYSTFGWRRRRGICTHVASVLLYRRFKRAVEAVENRPVYFASAEVECVDVKVRGALEHRVVPLEQSDTILDCGKRRRFAVYVVSAEPEVEILCDNAPVKLQGVKVSYKVAKALLQDAQRGDAP</sequence>
<evidence type="ECO:0000259" key="2">
    <source>
        <dbReference type="PROSITE" id="PS50966"/>
    </source>
</evidence>
<proteinExistence type="predicted"/>
<accession>A3MXS7</accession>
<reference evidence="3" key="1">
    <citation type="submission" date="2007-02" db="EMBL/GenBank/DDBJ databases">
        <title>Complete sequence of Pyrobaculum calidifontis JCM 11548.</title>
        <authorList>
            <consortium name="US DOE Joint Genome Institute"/>
            <person name="Copeland A."/>
            <person name="Lucas S."/>
            <person name="Lapidus A."/>
            <person name="Barry K."/>
            <person name="Glavina del Rio T."/>
            <person name="Dalin E."/>
            <person name="Tice H."/>
            <person name="Pitluck S."/>
            <person name="Chain P."/>
            <person name="Malfatti S."/>
            <person name="Shin M."/>
            <person name="Vergez L."/>
            <person name="Schmutz J."/>
            <person name="Larimer F."/>
            <person name="Land M."/>
            <person name="Hauser L."/>
            <person name="Kyrpides N."/>
            <person name="Mikhailova N."/>
            <person name="Cozen A.E."/>
            <person name="Fitz-Gibbon S.T."/>
            <person name="House C.H."/>
            <person name="Saltikov C."/>
            <person name="Lowe T.M."/>
            <person name="Richardson P."/>
        </authorList>
    </citation>
    <scope>NUCLEOTIDE SEQUENCE [LARGE SCALE GENOMIC DNA]</scope>
    <source>
        <strain evidence="3">JCM 11548</strain>
    </source>
</reference>
<keyword evidence="4" id="KW-1185">Reference proteome</keyword>
<keyword evidence="1" id="KW-0479">Metal-binding</keyword>
<organism evidence="3 4">
    <name type="scientific">Pyrobaculum calidifontis (strain DSM 21063 / JCM 11548 / VA1)</name>
    <dbReference type="NCBI Taxonomy" id="410359"/>
    <lineage>
        <taxon>Archaea</taxon>
        <taxon>Thermoproteota</taxon>
        <taxon>Thermoprotei</taxon>
        <taxon>Thermoproteales</taxon>
        <taxon>Thermoproteaceae</taxon>
        <taxon>Pyrobaculum</taxon>
    </lineage>
</organism>
<keyword evidence="1" id="KW-0863">Zinc-finger</keyword>
<dbReference type="PROSITE" id="PS50966">
    <property type="entry name" value="ZF_SWIM"/>
    <property type="match status" value="1"/>
</dbReference>